<gene>
    <name evidence="1" type="ORF">CEXT_449371</name>
</gene>
<keyword evidence="2" id="KW-1185">Reference proteome</keyword>
<proteinExistence type="predicted"/>
<sequence length="82" mass="9562">MRRNPHFGLRNYSSFQTASRSSSDRGLILMIKRLRINSEGRRNYSVMSSPPGRCYTSLQTAMMNFNQTPQPFKFDCDVFRGF</sequence>
<protein>
    <submittedName>
        <fullName evidence="1">Uncharacterized protein</fullName>
    </submittedName>
</protein>
<reference evidence="1 2" key="1">
    <citation type="submission" date="2021-06" db="EMBL/GenBank/DDBJ databases">
        <title>Caerostris extrusa draft genome.</title>
        <authorList>
            <person name="Kono N."/>
            <person name="Arakawa K."/>
        </authorList>
    </citation>
    <scope>NUCLEOTIDE SEQUENCE [LARGE SCALE GENOMIC DNA]</scope>
</reference>
<name>A0AAV4UX77_CAEEX</name>
<dbReference type="Proteomes" id="UP001054945">
    <property type="component" value="Unassembled WGS sequence"/>
</dbReference>
<organism evidence="1 2">
    <name type="scientific">Caerostris extrusa</name>
    <name type="common">Bark spider</name>
    <name type="synonym">Caerostris bankana</name>
    <dbReference type="NCBI Taxonomy" id="172846"/>
    <lineage>
        <taxon>Eukaryota</taxon>
        <taxon>Metazoa</taxon>
        <taxon>Ecdysozoa</taxon>
        <taxon>Arthropoda</taxon>
        <taxon>Chelicerata</taxon>
        <taxon>Arachnida</taxon>
        <taxon>Araneae</taxon>
        <taxon>Araneomorphae</taxon>
        <taxon>Entelegynae</taxon>
        <taxon>Araneoidea</taxon>
        <taxon>Araneidae</taxon>
        <taxon>Caerostris</taxon>
    </lineage>
</organism>
<dbReference type="AlphaFoldDB" id="A0AAV4UX77"/>
<evidence type="ECO:0000313" key="2">
    <source>
        <dbReference type="Proteomes" id="UP001054945"/>
    </source>
</evidence>
<comment type="caution">
    <text evidence="1">The sequence shown here is derived from an EMBL/GenBank/DDBJ whole genome shotgun (WGS) entry which is preliminary data.</text>
</comment>
<dbReference type="EMBL" id="BPLR01013625">
    <property type="protein sequence ID" value="GIY62511.1"/>
    <property type="molecule type" value="Genomic_DNA"/>
</dbReference>
<accession>A0AAV4UX77</accession>
<evidence type="ECO:0000313" key="1">
    <source>
        <dbReference type="EMBL" id="GIY62511.1"/>
    </source>
</evidence>